<proteinExistence type="predicted"/>
<dbReference type="Proteomes" id="UP000076738">
    <property type="component" value="Unassembled WGS sequence"/>
</dbReference>
<keyword evidence="3" id="KW-1185">Reference proteome</keyword>
<evidence type="ECO:0000256" key="1">
    <source>
        <dbReference type="SAM" id="Phobius"/>
    </source>
</evidence>
<name>A0A167JJV1_CALVF</name>
<keyword evidence="1" id="KW-1133">Transmembrane helix</keyword>
<dbReference type="AlphaFoldDB" id="A0A167JJV1"/>
<feature type="transmembrane region" description="Helical" evidence="1">
    <location>
        <begin position="110"/>
        <end position="137"/>
    </location>
</feature>
<protein>
    <submittedName>
        <fullName evidence="2">Uncharacterized protein</fullName>
    </submittedName>
</protein>
<feature type="transmembrane region" description="Helical" evidence="1">
    <location>
        <begin position="5"/>
        <end position="26"/>
    </location>
</feature>
<evidence type="ECO:0000313" key="3">
    <source>
        <dbReference type="Proteomes" id="UP000076738"/>
    </source>
</evidence>
<reference evidence="2 3" key="1">
    <citation type="journal article" date="2016" name="Mol. Biol. Evol.">
        <title>Comparative Genomics of Early-Diverging Mushroom-Forming Fungi Provides Insights into the Origins of Lignocellulose Decay Capabilities.</title>
        <authorList>
            <person name="Nagy L.G."/>
            <person name="Riley R."/>
            <person name="Tritt A."/>
            <person name="Adam C."/>
            <person name="Daum C."/>
            <person name="Floudas D."/>
            <person name="Sun H."/>
            <person name="Yadav J.S."/>
            <person name="Pangilinan J."/>
            <person name="Larsson K.H."/>
            <person name="Matsuura K."/>
            <person name="Barry K."/>
            <person name="Labutti K."/>
            <person name="Kuo R."/>
            <person name="Ohm R.A."/>
            <person name="Bhattacharya S.S."/>
            <person name="Shirouzu T."/>
            <person name="Yoshinaga Y."/>
            <person name="Martin F.M."/>
            <person name="Grigoriev I.V."/>
            <person name="Hibbett D.S."/>
        </authorList>
    </citation>
    <scope>NUCLEOTIDE SEQUENCE [LARGE SCALE GENOMIC DNA]</scope>
    <source>
        <strain evidence="2 3">TUFC12733</strain>
    </source>
</reference>
<evidence type="ECO:0000313" key="2">
    <source>
        <dbReference type="EMBL" id="KZO93666.1"/>
    </source>
</evidence>
<feature type="transmembrane region" description="Helical" evidence="1">
    <location>
        <begin position="32"/>
        <end position="53"/>
    </location>
</feature>
<keyword evidence="1" id="KW-0812">Transmembrane</keyword>
<feature type="transmembrane region" description="Helical" evidence="1">
    <location>
        <begin position="60"/>
        <end position="80"/>
    </location>
</feature>
<organism evidence="2 3">
    <name type="scientific">Calocera viscosa (strain TUFC12733)</name>
    <dbReference type="NCBI Taxonomy" id="1330018"/>
    <lineage>
        <taxon>Eukaryota</taxon>
        <taxon>Fungi</taxon>
        <taxon>Dikarya</taxon>
        <taxon>Basidiomycota</taxon>
        <taxon>Agaricomycotina</taxon>
        <taxon>Dacrymycetes</taxon>
        <taxon>Dacrymycetales</taxon>
        <taxon>Dacrymycetaceae</taxon>
        <taxon>Calocera</taxon>
    </lineage>
</organism>
<gene>
    <name evidence="2" type="ORF">CALVIDRAFT_556878</name>
</gene>
<dbReference type="EMBL" id="KV417300">
    <property type="protein sequence ID" value="KZO93666.1"/>
    <property type="molecule type" value="Genomic_DNA"/>
</dbReference>
<sequence length="188" mass="20208">MCDYLLAVCPGIIYLACFGMSCYIPVAMQRPLPGWVISMFVAYGLDLAGVLLIMCCGADAFLTLFGGIAWIGWFDALIPYTPINGVDPEHTAYIKCVFSGFQLANGAGHLLAVGVVLLGLCGAGAFGSCLSCIGIAADVNWSRFWRRRPAPKKSYWVGIRTRGDECIAVGDTETITVGDTQECGRRYA</sequence>
<accession>A0A167JJV1</accession>
<keyword evidence="1" id="KW-0472">Membrane</keyword>